<keyword evidence="3" id="KW-1185">Reference proteome</keyword>
<dbReference type="OrthoDB" id="5126878at2759"/>
<sequence length="388" mass="43569">MLERQHQLSVERQPRSTETHTSYQTCSTETLDTTTNITCGGVMSTNEDLQAQQELMDACRQFANVAFRKSEYLSTLRPLNPENSIAWAMSHGDRGGYVEFAARAVCSVFRGPSLDKSSLPEKWEAYDRATRKLTEGVTLISTSRRQLPPIHYISLVGAAIFLAIFEMRMETDEIWLTHLDAVRRIMEILGAPPLIVPPLRTYFLSFRGFLIAAAIDKGEHCFLATDEWPSLALEIRAKTQTGGRTQTLARNADMIFLELVKLPGLVVEAQRGFPQLNKARSLLDPCQLKCTIFNLERLSDRMKHWMKFRRSTETEVEIANHLMDGIDMGIHVLGALSDKRFKSGVRTPFRVVSGLSRFVSNGDIATNASLLDNIACTLGMYGTAMLDE</sequence>
<evidence type="ECO:0008006" key="4">
    <source>
        <dbReference type="Google" id="ProtNLM"/>
    </source>
</evidence>
<dbReference type="EMBL" id="ML742120">
    <property type="protein sequence ID" value="KAE8149529.1"/>
    <property type="molecule type" value="Genomic_DNA"/>
</dbReference>
<protein>
    <recommendedName>
        <fullName evidence="4">Transcription factor domain-containing protein</fullName>
    </recommendedName>
</protein>
<organism evidence="2 3">
    <name type="scientific">Aspergillus avenaceus</name>
    <dbReference type="NCBI Taxonomy" id="36643"/>
    <lineage>
        <taxon>Eukaryota</taxon>
        <taxon>Fungi</taxon>
        <taxon>Dikarya</taxon>
        <taxon>Ascomycota</taxon>
        <taxon>Pezizomycotina</taxon>
        <taxon>Eurotiomycetes</taxon>
        <taxon>Eurotiomycetidae</taxon>
        <taxon>Eurotiales</taxon>
        <taxon>Aspergillaceae</taxon>
        <taxon>Aspergillus</taxon>
        <taxon>Aspergillus subgen. Circumdati</taxon>
    </lineage>
</organism>
<name>A0A5N6TTT5_ASPAV</name>
<reference evidence="2 3" key="1">
    <citation type="submission" date="2019-04" db="EMBL/GenBank/DDBJ databases">
        <title>Friends and foes A comparative genomics study of 23 Aspergillus species from section Flavi.</title>
        <authorList>
            <consortium name="DOE Joint Genome Institute"/>
            <person name="Kjaerbolling I."/>
            <person name="Vesth T."/>
            <person name="Frisvad J.C."/>
            <person name="Nybo J.L."/>
            <person name="Theobald S."/>
            <person name="Kildgaard S."/>
            <person name="Isbrandt T."/>
            <person name="Kuo A."/>
            <person name="Sato A."/>
            <person name="Lyhne E.K."/>
            <person name="Kogle M.E."/>
            <person name="Wiebenga A."/>
            <person name="Kun R.S."/>
            <person name="Lubbers R.J."/>
            <person name="Makela M.R."/>
            <person name="Barry K."/>
            <person name="Chovatia M."/>
            <person name="Clum A."/>
            <person name="Daum C."/>
            <person name="Haridas S."/>
            <person name="He G."/>
            <person name="LaButti K."/>
            <person name="Lipzen A."/>
            <person name="Mondo S."/>
            <person name="Riley R."/>
            <person name="Salamov A."/>
            <person name="Simmons B.A."/>
            <person name="Magnuson J.K."/>
            <person name="Henrissat B."/>
            <person name="Mortensen U.H."/>
            <person name="Larsen T.O."/>
            <person name="Devries R.P."/>
            <person name="Grigoriev I.V."/>
            <person name="Machida M."/>
            <person name="Baker S.E."/>
            <person name="Andersen M.R."/>
        </authorList>
    </citation>
    <scope>NUCLEOTIDE SEQUENCE [LARGE SCALE GENOMIC DNA]</scope>
    <source>
        <strain evidence="2 3">IBT 18842</strain>
    </source>
</reference>
<evidence type="ECO:0000313" key="2">
    <source>
        <dbReference type="EMBL" id="KAE8149529.1"/>
    </source>
</evidence>
<evidence type="ECO:0000256" key="1">
    <source>
        <dbReference type="SAM" id="MobiDB-lite"/>
    </source>
</evidence>
<feature type="region of interest" description="Disordered" evidence="1">
    <location>
        <begin position="1"/>
        <end position="27"/>
    </location>
</feature>
<accession>A0A5N6TTT5</accession>
<gene>
    <name evidence="2" type="ORF">BDV25DRAFT_156138</name>
</gene>
<dbReference type="InterPro" id="IPR053178">
    <property type="entry name" value="Osmoadaptation_assoc"/>
</dbReference>
<dbReference type="AlphaFoldDB" id="A0A5N6TTT5"/>
<dbReference type="Proteomes" id="UP000325780">
    <property type="component" value="Unassembled WGS sequence"/>
</dbReference>
<dbReference type="PANTHER" id="PTHR38111:SF6">
    <property type="entry name" value="FINGER DOMAIN PROTEIN, PUTATIVE (AFU_ORTHOLOGUE AFUA_8G01940)-RELATED"/>
    <property type="match status" value="1"/>
</dbReference>
<proteinExistence type="predicted"/>
<dbReference type="PANTHER" id="PTHR38111">
    <property type="entry name" value="ZN(2)-C6 FUNGAL-TYPE DOMAIN-CONTAINING PROTEIN-RELATED"/>
    <property type="match status" value="1"/>
</dbReference>
<evidence type="ECO:0000313" key="3">
    <source>
        <dbReference type="Proteomes" id="UP000325780"/>
    </source>
</evidence>